<dbReference type="EMBL" id="JBGFUD010013161">
    <property type="protein sequence ID" value="MFH4983644.1"/>
    <property type="molecule type" value="Genomic_DNA"/>
</dbReference>
<reference evidence="1 2" key="1">
    <citation type="submission" date="2024-08" db="EMBL/GenBank/DDBJ databases">
        <title>Gnathostoma spinigerum genome.</title>
        <authorList>
            <person name="Gonzalez-Bertolin B."/>
            <person name="Monzon S."/>
            <person name="Zaballos A."/>
            <person name="Jimenez P."/>
            <person name="Dekumyoy P."/>
            <person name="Varona S."/>
            <person name="Cuesta I."/>
            <person name="Sumanam S."/>
            <person name="Adisakwattana P."/>
            <person name="Gasser R.B."/>
            <person name="Hernandez-Gonzalez A."/>
            <person name="Young N.D."/>
            <person name="Perteguer M.J."/>
        </authorList>
    </citation>
    <scope>NUCLEOTIDE SEQUENCE [LARGE SCALE GENOMIC DNA]</scope>
    <source>
        <strain evidence="1">AL3</strain>
        <tissue evidence="1">Liver</tissue>
    </source>
</reference>
<organism evidence="1 2">
    <name type="scientific">Gnathostoma spinigerum</name>
    <dbReference type="NCBI Taxonomy" id="75299"/>
    <lineage>
        <taxon>Eukaryota</taxon>
        <taxon>Metazoa</taxon>
        <taxon>Ecdysozoa</taxon>
        <taxon>Nematoda</taxon>
        <taxon>Chromadorea</taxon>
        <taxon>Rhabditida</taxon>
        <taxon>Spirurina</taxon>
        <taxon>Gnathostomatomorpha</taxon>
        <taxon>Gnathostomatoidea</taxon>
        <taxon>Gnathostomatidae</taxon>
        <taxon>Gnathostoma</taxon>
    </lineage>
</organism>
<evidence type="ECO:0000313" key="2">
    <source>
        <dbReference type="Proteomes" id="UP001608902"/>
    </source>
</evidence>
<sequence length="119" mass="14135">MLQYEREKKISQRQDTLQGKVRQLEAAIQNYQLIEKQLVEHKRLLRASEFYALLNKDCERDTKEKMKEYLAGGDQLDLNKFLDLSQSQTFSLKKELKKKIHQLNAAEERNFELSRESTS</sequence>
<accession>A0ABD6F1D6</accession>
<protein>
    <submittedName>
        <fullName evidence="1">Uncharacterized protein</fullName>
    </submittedName>
</protein>
<evidence type="ECO:0000313" key="1">
    <source>
        <dbReference type="EMBL" id="MFH4983644.1"/>
    </source>
</evidence>
<keyword evidence="2" id="KW-1185">Reference proteome</keyword>
<gene>
    <name evidence="1" type="ORF">AB6A40_010353</name>
</gene>
<proteinExistence type="predicted"/>
<name>A0ABD6F1D6_9BILA</name>
<dbReference type="Proteomes" id="UP001608902">
    <property type="component" value="Unassembled WGS sequence"/>
</dbReference>
<dbReference type="AlphaFoldDB" id="A0ABD6F1D6"/>
<comment type="caution">
    <text evidence="1">The sequence shown here is derived from an EMBL/GenBank/DDBJ whole genome shotgun (WGS) entry which is preliminary data.</text>
</comment>